<proteinExistence type="predicted"/>
<evidence type="ECO:0000313" key="2">
    <source>
        <dbReference type="EMBL" id="RAI03063.1"/>
    </source>
</evidence>
<comment type="caution">
    <text evidence="2">The sequence shown here is derived from an EMBL/GenBank/DDBJ whole genome shotgun (WGS) entry which is preliminary data.</text>
</comment>
<dbReference type="EMBL" id="QHHQ01000001">
    <property type="protein sequence ID" value="RAI03063.1"/>
    <property type="molecule type" value="Genomic_DNA"/>
</dbReference>
<dbReference type="RefSeq" id="WP_111341383.1">
    <property type="nucleotide sequence ID" value="NZ_QHHQ01000001.1"/>
</dbReference>
<feature type="signal peptide" evidence="1">
    <location>
        <begin position="1"/>
        <end position="21"/>
    </location>
</feature>
<sequence>MLKHVMSAAAVVCLLSGAALAQESSDRIKVDKTQTKHDEGVLKETGNAVGSAFEKTGDAVGNATEKAMGTVGNVARSGEQLDREAKPR</sequence>
<name>A0A8B2NUP3_9HYPH</name>
<feature type="chain" id="PRO_5032454793" evidence="1">
    <location>
        <begin position="22"/>
        <end position="88"/>
    </location>
</feature>
<gene>
    <name evidence="2" type="ORF">DLJ53_00545</name>
</gene>
<evidence type="ECO:0000313" key="3">
    <source>
        <dbReference type="Proteomes" id="UP000249590"/>
    </source>
</evidence>
<reference evidence="2 3" key="1">
    <citation type="submission" date="2018-05" db="EMBL/GenBank/DDBJ databases">
        <title>Acuticoccus sediminis sp. nov., isolated from deep-sea sediment of Indian Ocean.</title>
        <authorList>
            <person name="Liu X."/>
            <person name="Lai Q."/>
            <person name="Du Y."/>
            <person name="Sun F."/>
            <person name="Zhang X."/>
            <person name="Wang S."/>
            <person name="Shao Z."/>
        </authorList>
    </citation>
    <scope>NUCLEOTIDE SEQUENCE [LARGE SCALE GENOMIC DNA]</scope>
    <source>
        <strain evidence="2 3">PTG4-2</strain>
    </source>
</reference>
<protein>
    <submittedName>
        <fullName evidence="2">Uncharacterized protein</fullName>
    </submittedName>
</protein>
<evidence type="ECO:0000256" key="1">
    <source>
        <dbReference type="SAM" id="SignalP"/>
    </source>
</evidence>
<keyword evidence="3" id="KW-1185">Reference proteome</keyword>
<dbReference type="AlphaFoldDB" id="A0A8B2NUP3"/>
<dbReference type="Proteomes" id="UP000249590">
    <property type="component" value="Unassembled WGS sequence"/>
</dbReference>
<accession>A0A8B2NUP3</accession>
<keyword evidence="1" id="KW-0732">Signal</keyword>
<organism evidence="2 3">
    <name type="scientific">Acuticoccus sediminis</name>
    <dbReference type="NCBI Taxonomy" id="2184697"/>
    <lineage>
        <taxon>Bacteria</taxon>
        <taxon>Pseudomonadati</taxon>
        <taxon>Pseudomonadota</taxon>
        <taxon>Alphaproteobacteria</taxon>
        <taxon>Hyphomicrobiales</taxon>
        <taxon>Amorphaceae</taxon>
        <taxon>Acuticoccus</taxon>
    </lineage>
</organism>